<dbReference type="Gene3D" id="3.20.20.80">
    <property type="entry name" value="Glycosidases"/>
    <property type="match status" value="1"/>
</dbReference>
<dbReference type="Gene3D" id="3.40.50.1110">
    <property type="entry name" value="SGNH hydrolase"/>
    <property type="match status" value="1"/>
</dbReference>
<feature type="compositionally biased region" description="Basic and acidic residues" evidence="6">
    <location>
        <begin position="473"/>
        <end position="487"/>
    </location>
</feature>
<feature type="chain" id="PRO_5040996204" description="alpha-L-fucosidase" evidence="7">
    <location>
        <begin position="25"/>
        <end position="689"/>
    </location>
</feature>
<evidence type="ECO:0000256" key="1">
    <source>
        <dbReference type="ARBA" id="ARBA00007951"/>
    </source>
</evidence>
<feature type="region of interest" description="Disordered" evidence="6">
    <location>
        <begin position="464"/>
        <end position="497"/>
    </location>
</feature>
<dbReference type="InterPro" id="IPR036514">
    <property type="entry name" value="SGNH_hydro_sf"/>
</dbReference>
<dbReference type="SMART" id="SM00812">
    <property type="entry name" value="Alpha_L_fucos"/>
    <property type="match status" value="1"/>
</dbReference>
<comment type="similarity">
    <text evidence="1">Belongs to the glycosyl hydrolase 29 family.</text>
</comment>
<dbReference type="EC" id="3.2.1.51" evidence="2"/>
<dbReference type="Gene3D" id="2.60.40.1180">
    <property type="entry name" value="Golgi alpha-mannosidase II"/>
    <property type="match status" value="1"/>
</dbReference>
<dbReference type="GO" id="GO:0016139">
    <property type="term" value="P:glycoside catabolic process"/>
    <property type="evidence" value="ECO:0007669"/>
    <property type="project" value="TreeGrafter"/>
</dbReference>
<dbReference type="PROSITE" id="PS51257">
    <property type="entry name" value="PROKAR_LIPOPROTEIN"/>
    <property type="match status" value="1"/>
</dbReference>
<evidence type="ECO:0000256" key="3">
    <source>
        <dbReference type="ARBA" id="ARBA00022729"/>
    </source>
</evidence>
<dbReference type="GO" id="GO:0006004">
    <property type="term" value="P:fucose metabolic process"/>
    <property type="evidence" value="ECO:0007669"/>
    <property type="project" value="TreeGrafter"/>
</dbReference>
<dbReference type="SUPFAM" id="SSF51445">
    <property type="entry name" value="(Trans)glycosidases"/>
    <property type="match status" value="1"/>
</dbReference>
<dbReference type="AlphaFoldDB" id="A0A9X2FEX8"/>
<organism evidence="9 10">
    <name type="scientific">Aeoliella straminimaris</name>
    <dbReference type="NCBI Taxonomy" id="2954799"/>
    <lineage>
        <taxon>Bacteria</taxon>
        <taxon>Pseudomonadati</taxon>
        <taxon>Planctomycetota</taxon>
        <taxon>Planctomycetia</taxon>
        <taxon>Pirellulales</taxon>
        <taxon>Lacipirellulaceae</taxon>
        <taxon>Aeoliella</taxon>
    </lineage>
</organism>
<sequence length="689" mass="77685">MKSIHSVLGCVLLLTACGVPYVHAEESIAGDRDQRMEWWRDAQYGMFVHWGLYSGLAGEWDGKSLGSSGNMEWAQHRAKVDTDTYAEQAIPLFKPKQGFATEWARLAKQAGCKYLVFTTKHHDGFALHDSQVSDFDAGSVLNRDLVREIVDACRAEGLKVGFYHSVIDWHHDQFAYADSEKIPHPLRGQPYPNGTRDHQKYIDYLHKQTEELVTGYGPIDILWWDYSVEDFQGEQAWDAFRLIDMVKQHQPQVIMNNRLFRRPEAGMTGTSKSDKTASIDPTYGDFMTPEQRVPDTGMPDVDWETCMTMNTTWGYSKHDHNWKSTETLLHTLIDAASKGGNLLLNVGPMADGTIPQQSVQPLKEVGQWLATNGEAIYGTTASPIAAPEWGRITAKPDQGVLYLHVFDWPEDGRLTLEGLPNRYSEPMVLDGEQQVAIDNNGSNRALDLSQVKKNDLVTVIRLQDTQQTSTRQTADKPPAETNKRLHSDGSAWGYKHHEDNDSKLPRVLLIGDSILNGYRSHVIKELEGEAIVDTWVNPHFQSEQFNKLLGEQLQQDTYDVVHFNIGLHGWQEGRIKPGTFKPLTKAMVEVIQAKQPDAKLIWASSTPVTVKGKPEQLDPEINSVIVEHNRMAAEVMDEMQVPVNDFYGLLVKRLELARGDQFHWQGPAYKTLGNQTCKAIRSALAKQSE</sequence>
<evidence type="ECO:0000256" key="5">
    <source>
        <dbReference type="ARBA" id="ARBA00023295"/>
    </source>
</evidence>
<dbReference type="PANTHER" id="PTHR10030:SF37">
    <property type="entry name" value="ALPHA-L-FUCOSIDASE-RELATED"/>
    <property type="match status" value="1"/>
</dbReference>
<dbReference type="SUPFAM" id="SSF52266">
    <property type="entry name" value="SGNH hydrolase"/>
    <property type="match status" value="1"/>
</dbReference>
<dbReference type="InterPro" id="IPR013780">
    <property type="entry name" value="Glyco_hydro_b"/>
</dbReference>
<dbReference type="InterPro" id="IPR000933">
    <property type="entry name" value="Glyco_hydro_29"/>
</dbReference>
<evidence type="ECO:0000313" key="9">
    <source>
        <dbReference type="EMBL" id="MCO6047454.1"/>
    </source>
</evidence>
<keyword evidence="3 7" id="KW-0732">Signal</keyword>
<dbReference type="GO" id="GO:0004560">
    <property type="term" value="F:alpha-L-fucosidase activity"/>
    <property type="evidence" value="ECO:0007669"/>
    <property type="project" value="InterPro"/>
</dbReference>
<dbReference type="GO" id="GO:0005764">
    <property type="term" value="C:lysosome"/>
    <property type="evidence" value="ECO:0007669"/>
    <property type="project" value="TreeGrafter"/>
</dbReference>
<dbReference type="Pfam" id="PF01120">
    <property type="entry name" value="Alpha_L_fucos"/>
    <property type="match status" value="1"/>
</dbReference>
<accession>A0A9X2FEX8</accession>
<evidence type="ECO:0000259" key="8">
    <source>
        <dbReference type="Pfam" id="PF01120"/>
    </source>
</evidence>
<proteinExistence type="inferred from homology"/>
<name>A0A9X2FEX8_9BACT</name>
<evidence type="ECO:0000256" key="2">
    <source>
        <dbReference type="ARBA" id="ARBA00012662"/>
    </source>
</evidence>
<evidence type="ECO:0000256" key="7">
    <source>
        <dbReference type="SAM" id="SignalP"/>
    </source>
</evidence>
<feature type="region of interest" description="Disordered" evidence="6">
    <location>
        <begin position="264"/>
        <end position="299"/>
    </location>
</feature>
<dbReference type="CDD" id="cd00229">
    <property type="entry name" value="SGNH_hydrolase"/>
    <property type="match status" value="1"/>
</dbReference>
<evidence type="ECO:0000256" key="6">
    <source>
        <dbReference type="SAM" id="MobiDB-lite"/>
    </source>
</evidence>
<reference evidence="9" key="1">
    <citation type="submission" date="2022-06" db="EMBL/GenBank/DDBJ databases">
        <title>Aeoliella straminimaris, a novel planctomycete from sediments.</title>
        <authorList>
            <person name="Vitorino I.R."/>
            <person name="Lage O.M."/>
        </authorList>
    </citation>
    <scope>NUCLEOTIDE SEQUENCE</scope>
    <source>
        <strain evidence="9">ICT_H6.2</strain>
    </source>
</reference>
<keyword evidence="5" id="KW-0326">Glycosidase</keyword>
<gene>
    <name evidence="9" type="ORF">NG895_26420</name>
</gene>
<keyword evidence="10" id="KW-1185">Reference proteome</keyword>
<evidence type="ECO:0000256" key="4">
    <source>
        <dbReference type="ARBA" id="ARBA00022801"/>
    </source>
</evidence>
<dbReference type="GO" id="GO:0016788">
    <property type="term" value="F:hydrolase activity, acting on ester bonds"/>
    <property type="evidence" value="ECO:0007669"/>
    <property type="project" value="UniProtKB-ARBA"/>
</dbReference>
<dbReference type="InterPro" id="IPR057739">
    <property type="entry name" value="Glyco_hydro_29_N"/>
</dbReference>
<feature type="signal peptide" evidence="7">
    <location>
        <begin position="1"/>
        <end position="24"/>
    </location>
</feature>
<evidence type="ECO:0000313" key="10">
    <source>
        <dbReference type="Proteomes" id="UP001155241"/>
    </source>
</evidence>
<protein>
    <recommendedName>
        <fullName evidence="2">alpha-L-fucosidase</fullName>
        <ecNumber evidence="2">3.2.1.51</ecNumber>
    </recommendedName>
</protein>
<dbReference type="RefSeq" id="WP_252855564.1">
    <property type="nucleotide sequence ID" value="NZ_JAMXLR010000092.1"/>
</dbReference>
<keyword evidence="4" id="KW-0378">Hydrolase</keyword>
<dbReference type="PANTHER" id="PTHR10030">
    <property type="entry name" value="ALPHA-L-FUCOSIDASE"/>
    <property type="match status" value="1"/>
</dbReference>
<dbReference type="EMBL" id="JAMXLR010000092">
    <property type="protein sequence ID" value="MCO6047454.1"/>
    <property type="molecule type" value="Genomic_DNA"/>
</dbReference>
<feature type="domain" description="Glycoside hydrolase family 29 N-terminal" evidence="8">
    <location>
        <begin position="32"/>
        <end position="374"/>
    </location>
</feature>
<comment type="caution">
    <text evidence="9">The sequence shown here is derived from an EMBL/GenBank/DDBJ whole genome shotgun (WGS) entry which is preliminary data.</text>
</comment>
<dbReference type="Proteomes" id="UP001155241">
    <property type="component" value="Unassembled WGS sequence"/>
</dbReference>
<dbReference type="InterPro" id="IPR017853">
    <property type="entry name" value="GH"/>
</dbReference>